<keyword evidence="3" id="KW-1185">Reference proteome</keyword>
<accession>A0AAW0S332</accession>
<organism evidence="2 3">
    <name type="scientific">Beauveria asiatica</name>
    <dbReference type="NCBI Taxonomy" id="1069075"/>
    <lineage>
        <taxon>Eukaryota</taxon>
        <taxon>Fungi</taxon>
        <taxon>Dikarya</taxon>
        <taxon>Ascomycota</taxon>
        <taxon>Pezizomycotina</taxon>
        <taxon>Sordariomycetes</taxon>
        <taxon>Hypocreomycetidae</taxon>
        <taxon>Hypocreales</taxon>
        <taxon>Cordycipitaceae</taxon>
        <taxon>Beauveria</taxon>
    </lineage>
</organism>
<evidence type="ECO:0000313" key="2">
    <source>
        <dbReference type="EMBL" id="KAK8148880.1"/>
    </source>
</evidence>
<name>A0AAW0S332_9HYPO</name>
<protein>
    <submittedName>
        <fullName evidence="2">Uncharacterized protein</fullName>
    </submittedName>
</protein>
<evidence type="ECO:0000313" key="3">
    <source>
        <dbReference type="Proteomes" id="UP001397290"/>
    </source>
</evidence>
<proteinExistence type="predicted"/>
<sequence>MELNREDDTSSTLAQHAMKCITEFHRYLAAPRAREKLIIMKRKRSSFILWASVMKVFEPREASLDHRLRDSPAMVEKIHQLFDVILHAITLNAVSAHTLQSEEPPTTKKRRLSESGRAEIDRKPDGPRNIDIFGGQGEISLTQMVFTIGGTVVHLWRLFYELRPSGDLLTAVALNPSLDKSWWAHLGRSNYKQGIRRKNSSSSI</sequence>
<dbReference type="Proteomes" id="UP001397290">
    <property type="component" value="Unassembled WGS sequence"/>
</dbReference>
<dbReference type="AlphaFoldDB" id="A0AAW0S332"/>
<gene>
    <name evidence="2" type="ORF">G3M48_008863</name>
</gene>
<reference evidence="2 3" key="1">
    <citation type="submission" date="2020-02" db="EMBL/GenBank/DDBJ databases">
        <title>Comparative genomics of the hypocrealean fungal genus Beauvera.</title>
        <authorList>
            <person name="Showalter D.N."/>
            <person name="Bushley K.E."/>
            <person name="Rehner S.A."/>
        </authorList>
    </citation>
    <scope>NUCLEOTIDE SEQUENCE [LARGE SCALE GENOMIC DNA]</scope>
    <source>
        <strain evidence="2 3">ARSEF4384</strain>
    </source>
</reference>
<feature type="compositionally biased region" description="Basic and acidic residues" evidence="1">
    <location>
        <begin position="112"/>
        <end position="127"/>
    </location>
</feature>
<evidence type="ECO:0000256" key="1">
    <source>
        <dbReference type="SAM" id="MobiDB-lite"/>
    </source>
</evidence>
<dbReference type="EMBL" id="JAAHCF010000069">
    <property type="protein sequence ID" value="KAK8148880.1"/>
    <property type="molecule type" value="Genomic_DNA"/>
</dbReference>
<feature type="region of interest" description="Disordered" evidence="1">
    <location>
        <begin position="98"/>
        <end position="127"/>
    </location>
</feature>
<comment type="caution">
    <text evidence="2">The sequence shown here is derived from an EMBL/GenBank/DDBJ whole genome shotgun (WGS) entry which is preliminary data.</text>
</comment>